<dbReference type="SUPFAM" id="SSF101353">
    <property type="entry name" value="Putative anticodon-binding domain of alanyl-tRNA synthetase (AlaRS)"/>
    <property type="match status" value="1"/>
</dbReference>
<proteinExistence type="predicted"/>
<dbReference type="GO" id="GO:0004813">
    <property type="term" value="F:alanine-tRNA ligase activity"/>
    <property type="evidence" value="ECO:0007669"/>
    <property type="project" value="InterPro"/>
</dbReference>
<evidence type="ECO:0000313" key="1">
    <source>
        <dbReference type="EMBL" id="QQV92317.1"/>
    </source>
</evidence>
<dbReference type="EMBL" id="MW394391">
    <property type="protein sequence ID" value="QQV92317.1"/>
    <property type="molecule type" value="Genomic_DNA"/>
</dbReference>
<protein>
    <submittedName>
        <fullName evidence="1">Uncharacterized protein</fullName>
    </submittedName>
</protein>
<dbReference type="Proteomes" id="UP000596381">
    <property type="component" value="Segment"/>
</dbReference>
<keyword evidence="2" id="KW-1185">Reference proteome</keyword>
<sequence length="89" mass="9855">MKNNLFSGDKLFFLVATHGLPLDIAVGKIFNAGFTIDWTGFIDAALAGGWQPRRILTAIECSALEAISDNDYCHEVIVRVKLYLINKVL</sequence>
<dbReference type="GO" id="GO:0005524">
    <property type="term" value="F:ATP binding"/>
    <property type="evidence" value="ECO:0007669"/>
    <property type="project" value="InterPro"/>
</dbReference>
<organism evidence="1 2">
    <name type="scientific">Klebsiella phage vB_KpM_FBKp24</name>
    <dbReference type="NCBI Taxonomy" id="2801834"/>
    <lineage>
        <taxon>Viruses</taxon>
        <taxon>Duplodnaviria</taxon>
        <taxon>Heunggongvirae</taxon>
        <taxon>Uroviricota</taxon>
        <taxon>Caudoviricetes</taxon>
        <taxon>Chimalliviridae</taxon>
        <taxon>Maaswegvirus</taxon>
        <taxon>Maaswegvirus Kp24</taxon>
    </lineage>
</organism>
<accession>A0A7U0GBW0</accession>
<gene>
    <name evidence="1" type="ORF">vBKpMFBKp24_233</name>
</gene>
<evidence type="ECO:0000313" key="2">
    <source>
        <dbReference type="Proteomes" id="UP000596381"/>
    </source>
</evidence>
<name>A0A7U0GBW0_9CAUD</name>
<reference evidence="1 2" key="1">
    <citation type="submission" date="2020-12" db="EMBL/GenBank/DDBJ databases">
        <title>Genomic characterization of four novel bacteriophages infecting Klebsiella pneumoniae.</title>
        <authorList>
            <person name="Estrada Bonilla B."/>
            <person name="Costa A.R."/>
            <person name="van Rossum T."/>
            <person name="Hagedoorn S."/>
            <person name="Wallinga H."/>
            <person name="Xiao M."/>
            <person name="Song W."/>
            <person name="Haas P.-J."/>
            <person name="Nobrega F.L."/>
            <person name="Brouns S.J.J."/>
        </authorList>
    </citation>
    <scope>NUCLEOTIDE SEQUENCE [LARGE SCALE GENOMIC DNA]</scope>
</reference>
<dbReference type="InterPro" id="IPR018162">
    <property type="entry name" value="Ala-tRNA-ligase_IIc_anticod-bd"/>
</dbReference>